<dbReference type="GO" id="GO:0012505">
    <property type="term" value="C:endomembrane system"/>
    <property type="evidence" value="ECO:0007669"/>
    <property type="project" value="UniProtKB-SubCell"/>
</dbReference>
<feature type="transmembrane region" description="Helical" evidence="5">
    <location>
        <begin position="135"/>
        <end position="154"/>
    </location>
</feature>
<feature type="transmembrane region" description="Helical" evidence="5">
    <location>
        <begin position="307"/>
        <end position="328"/>
    </location>
</feature>
<dbReference type="HAMAP" id="MF_00445">
    <property type="entry name" value="NDH1_NuoN_1"/>
    <property type="match status" value="1"/>
</dbReference>
<keyword evidence="3 5" id="KW-1133">Transmembrane helix</keyword>
<keyword evidence="5" id="KW-1003">Cell membrane</keyword>
<dbReference type="InterPro" id="IPR001750">
    <property type="entry name" value="ND/Mrp_TM"/>
</dbReference>
<comment type="catalytic activity">
    <reaction evidence="5">
        <text>a quinone + NADH + 5 H(+)(in) = a quinol + NAD(+) + 4 H(+)(out)</text>
        <dbReference type="Rhea" id="RHEA:57888"/>
        <dbReference type="ChEBI" id="CHEBI:15378"/>
        <dbReference type="ChEBI" id="CHEBI:24646"/>
        <dbReference type="ChEBI" id="CHEBI:57540"/>
        <dbReference type="ChEBI" id="CHEBI:57945"/>
        <dbReference type="ChEBI" id="CHEBI:132124"/>
    </reaction>
</comment>
<dbReference type="GO" id="GO:0050136">
    <property type="term" value="F:NADH dehydrogenase (quinone) (non-electrogenic) activity"/>
    <property type="evidence" value="ECO:0007669"/>
    <property type="project" value="UniProtKB-UniRule"/>
</dbReference>
<reference evidence="8" key="1">
    <citation type="submission" date="2017-05" db="EMBL/GenBank/DDBJ databases">
        <authorList>
            <person name="Song R."/>
            <person name="Chenine A.L."/>
            <person name="Ruprecht R.M."/>
        </authorList>
    </citation>
    <scope>NUCLEOTIDE SEQUENCE</scope>
    <source>
        <strain evidence="8">ORNL</strain>
    </source>
</reference>
<feature type="transmembrane region" description="Helical" evidence="5">
    <location>
        <begin position="166"/>
        <end position="187"/>
    </location>
</feature>
<feature type="transmembrane region" description="Helical" evidence="5">
    <location>
        <begin position="254"/>
        <end position="273"/>
    </location>
</feature>
<evidence type="ECO:0000313" key="8">
    <source>
        <dbReference type="EMBL" id="AVD71248.1"/>
    </source>
</evidence>
<feature type="domain" description="NADH:quinone oxidoreductase/Mrp antiporter transmembrane" evidence="7">
    <location>
        <begin position="131"/>
        <end position="424"/>
    </location>
</feature>
<dbReference type="GO" id="GO:0042773">
    <property type="term" value="P:ATP synthesis coupled electron transport"/>
    <property type="evidence" value="ECO:0007669"/>
    <property type="project" value="InterPro"/>
</dbReference>
<feature type="transmembrane region" description="Helical" evidence="5">
    <location>
        <begin position="47"/>
        <end position="68"/>
    </location>
</feature>
<feature type="transmembrane region" description="Helical" evidence="5">
    <location>
        <begin position="20"/>
        <end position="40"/>
    </location>
</feature>
<dbReference type="AlphaFoldDB" id="A0A2L1GNM4"/>
<comment type="subunit">
    <text evidence="5">NDH-1 is composed of 14 different subunits. Subunits NuoA, H, J, K, L, M, N constitute the membrane sector of the complex.</text>
</comment>
<feature type="transmembrane region" description="Helical" evidence="5">
    <location>
        <begin position="334"/>
        <end position="356"/>
    </location>
</feature>
<accession>A0A2L1GNM4</accession>
<evidence type="ECO:0000256" key="6">
    <source>
        <dbReference type="RuleBase" id="RU000320"/>
    </source>
</evidence>
<comment type="similarity">
    <text evidence="5">Belongs to the complex I subunit 2 family.</text>
</comment>
<comment type="subcellular location">
    <subcellularLocation>
        <location evidence="5">Cell membrane</location>
        <topology evidence="5">Multi-pass membrane protein</topology>
    </subcellularLocation>
    <subcellularLocation>
        <location evidence="1">Endomembrane system</location>
        <topology evidence="1">Multi-pass membrane protein</topology>
    </subcellularLocation>
    <subcellularLocation>
        <location evidence="6">Membrane</location>
        <topology evidence="6">Multi-pass membrane protein</topology>
    </subcellularLocation>
</comment>
<feature type="transmembrane region" description="Helical" evidence="5">
    <location>
        <begin position="279"/>
        <end position="300"/>
    </location>
</feature>
<feature type="transmembrane region" description="Helical" evidence="5">
    <location>
        <begin position="402"/>
        <end position="435"/>
    </location>
</feature>
<keyword evidence="5" id="KW-0830">Ubiquinone</keyword>
<keyword evidence="2 5" id="KW-0812">Transmembrane</keyword>
<dbReference type="KEGG" id="deo:CAY53_07010"/>
<dbReference type="Proteomes" id="UP000239867">
    <property type="component" value="Chromosome"/>
</dbReference>
<evidence type="ECO:0000256" key="1">
    <source>
        <dbReference type="ARBA" id="ARBA00004127"/>
    </source>
</evidence>
<dbReference type="PANTHER" id="PTHR22773">
    <property type="entry name" value="NADH DEHYDROGENASE"/>
    <property type="match status" value="1"/>
</dbReference>
<organism evidence="8 9">
    <name type="scientific">Desulfobulbus oralis</name>
    <dbReference type="NCBI Taxonomy" id="1986146"/>
    <lineage>
        <taxon>Bacteria</taxon>
        <taxon>Pseudomonadati</taxon>
        <taxon>Thermodesulfobacteriota</taxon>
        <taxon>Desulfobulbia</taxon>
        <taxon>Desulfobulbales</taxon>
        <taxon>Desulfobulbaceae</taxon>
        <taxon>Desulfobulbus</taxon>
    </lineage>
</organism>
<dbReference type="EC" id="7.1.1.-" evidence="5"/>
<sequence>MNERLLALSVRSFDWSIAAPAMPEMILLAIAVGLIALDLFAPRQRQLLPWLTVLGVLAALGVNLGMVVPARPDAMLVNDSYAAFFGVLCLATVILTALMREMYADQVGAHQGEFYSLLVFSSVGMLVMASAVDLISIYLGVELMALPIYVLAGMQKGERRSSEAAAKYFLMGVFASAMLLFGMSLLYGLSGSTSVAAIGSCIANANLADNPALLVALALVLAGLCFKVAVAPFHMWTPDVYEGAPTVLSAFMSVAPKAAGFAVFGRIMLAIFPELQGDWGPVLAFLAVLTMAIGNIVALAQASLKRMLAYSAIAHAGYALLGIAAGTADGMAATMSYLVIYLFMNMGAFAILIVLAQGKEQLEGIDSCRGLAGRNPLLALCMLVFMFSLTGIPPTGGFTGKFYLFQAALAAGYTGAVIVAVLLSAVSAFFYLRIVRLMYMSASEGRASLNSPSPGLALVLVIAVAGTLLLGMAPGPLFDWALKAMLL</sequence>
<feature type="transmembrane region" description="Helical" evidence="5">
    <location>
        <begin position="80"/>
        <end position="100"/>
    </location>
</feature>
<dbReference type="GO" id="GO:0008137">
    <property type="term" value="F:NADH dehydrogenase (ubiquinone) activity"/>
    <property type="evidence" value="ECO:0007669"/>
    <property type="project" value="InterPro"/>
</dbReference>
<dbReference type="NCBIfam" id="TIGR01770">
    <property type="entry name" value="NDH_I_N"/>
    <property type="match status" value="1"/>
</dbReference>
<dbReference type="PRINTS" id="PR01434">
    <property type="entry name" value="NADHDHGNASE5"/>
</dbReference>
<dbReference type="OrthoDB" id="9805769at2"/>
<reference evidence="8" key="2">
    <citation type="journal article" date="2018" name="MBio">
        <title>Insights into the evolution of host association through the isolation and characterization of a novel human periodontal pathobiont, Desulfobulbus oralis.</title>
        <authorList>
            <person name="Cross K.L."/>
            <person name="Chirania P."/>
            <person name="Xiong W."/>
            <person name="Beall C.J."/>
            <person name="Elkins J.G."/>
            <person name="Giannone R.J."/>
            <person name="Griffen A.L."/>
            <person name="Guss A.M."/>
            <person name="Hettich R.L."/>
            <person name="Joshi S.S."/>
            <person name="Mokrzan E.M."/>
            <person name="Martin R.K."/>
            <person name="Zhulin I.B."/>
            <person name="Leys E.J."/>
            <person name="Podar M."/>
        </authorList>
    </citation>
    <scope>NUCLEOTIDE SEQUENCE [LARGE SCALE GENOMIC DNA]</scope>
    <source>
        <strain evidence="8">ORNL</strain>
    </source>
</reference>
<keyword evidence="4 5" id="KW-0472">Membrane</keyword>
<dbReference type="Pfam" id="PF00361">
    <property type="entry name" value="Proton_antipo_M"/>
    <property type="match status" value="1"/>
</dbReference>
<keyword evidence="5" id="KW-0874">Quinone</keyword>
<feature type="transmembrane region" description="Helical" evidence="5">
    <location>
        <begin position="377"/>
        <end position="396"/>
    </location>
</feature>
<dbReference type="GO" id="GO:0005886">
    <property type="term" value="C:plasma membrane"/>
    <property type="evidence" value="ECO:0007669"/>
    <property type="project" value="UniProtKB-SubCell"/>
</dbReference>
<feature type="transmembrane region" description="Helical" evidence="5">
    <location>
        <begin position="456"/>
        <end position="478"/>
    </location>
</feature>
<evidence type="ECO:0000256" key="2">
    <source>
        <dbReference type="ARBA" id="ARBA00022692"/>
    </source>
</evidence>
<keyword evidence="5" id="KW-0520">NAD</keyword>
<evidence type="ECO:0000259" key="7">
    <source>
        <dbReference type="Pfam" id="PF00361"/>
    </source>
</evidence>
<proteinExistence type="inferred from homology"/>
<feature type="transmembrane region" description="Helical" evidence="5">
    <location>
        <begin position="212"/>
        <end position="233"/>
    </location>
</feature>
<evidence type="ECO:0000256" key="3">
    <source>
        <dbReference type="ARBA" id="ARBA00022989"/>
    </source>
</evidence>
<dbReference type="RefSeq" id="WP_017865740.1">
    <property type="nucleotide sequence ID" value="NZ_CP021255.1"/>
</dbReference>
<gene>
    <name evidence="5" type="primary">nuoN</name>
    <name evidence="8" type="ORF">CAY53_07010</name>
</gene>
<keyword evidence="5" id="KW-0813">Transport</keyword>
<evidence type="ECO:0000256" key="5">
    <source>
        <dbReference type="HAMAP-Rule" id="MF_00445"/>
    </source>
</evidence>
<comment type="function">
    <text evidence="5">NDH-1 shuttles electrons from NADH, via FMN and iron-sulfur (Fe-S) centers, to quinones in the respiratory chain. The immediate electron acceptor for the enzyme in this species is believed to be ubiquinone. Couples the redox reaction to proton translocation (for every two electrons transferred, four hydrogen ions are translocated across the cytoplasmic membrane), and thus conserves the redox energy in a proton gradient.</text>
</comment>
<evidence type="ECO:0000313" key="9">
    <source>
        <dbReference type="Proteomes" id="UP000239867"/>
    </source>
</evidence>
<dbReference type="InterPro" id="IPR010096">
    <property type="entry name" value="NADH-Q_OxRdtase_suN/2"/>
</dbReference>
<dbReference type="EMBL" id="CP021255">
    <property type="protein sequence ID" value="AVD71248.1"/>
    <property type="molecule type" value="Genomic_DNA"/>
</dbReference>
<protein>
    <recommendedName>
        <fullName evidence="5">NADH-quinone oxidoreductase subunit N</fullName>
        <ecNumber evidence="5">7.1.1.-</ecNumber>
    </recommendedName>
    <alternativeName>
        <fullName evidence="5">NADH dehydrogenase I subunit N</fullName>
    </alternativeName>
    <alternativeName>
        <fullName evidence="5">NDH-1 subunit N</fullName>
    </alternativeName>
</protein>
<name>A0A2L1GNM4_9BACT</name>
<feature type="transmembrane region" description="Helical" evidence="5">
    <location>
        <begin position="112"/>
        <end position="129"/>
    </location>
</feature>
<dbReference type="GO" id="GO:0048038">
    <property type="term" value="F:quinone binding"/>
    <property type="evidence" value="ECO:0007669"/>
    <property type="project" value="UniProtKB-KW"/>
</dbReference>
<keyword evidence="5" id="KW-1278">Translocase</keyword>
<keyword evidence="9" id="KW-1185">Reference proteome</keyword>
<evidence type="ECO:0000256" key="4">
    <source>
        <dbReference type="ARBA" id="ARBA00023136"/>
    </source>
</evidence>